<dbReference type="PANTHER" id="PTHR16537">
    <property type="entry name" value="SJOEGREN SYNDROME/SCLERODERMA AUTOANTIGEN 1"/>
    <property type="match status" value="1"/>
</dbReference>
<sequence>MDSDDNVKKIARFLENGGTMLANHCDTCGAPLFRFKGEIICPLCSGVETDQTPAPISKDAAPVFCSPGVPAKKANPPQKYNKENKKQTASGTPVENYKNYEVEPTVYSVEEEQLRDLILMKLTAVAEDMQNETDPRRVFEYLEIIEKGLDLIERLY</sequence>
<feature type="region of interest" description="Disordered" evidence="1">
    <location>
        <begin position="69"/>
        <end position="95"/>
    </location>
</feature>
<dbReference type="GeneID" id="85195590"/>
<dbReference type="InterPro" id="IPR051888">
    <property type="entry name" value="UPF0148_domain"/>
</dbReference>
<accession>A0AA96UZV3</accession>
<dbReference type="Pfam" id="PF06677">
    <property type="entry name" value="Auto_anti-p27"/>
    <property type="match status" value="1"/>
</dbReference>
<evidence type="ECO:0000313" key="2">
    <source>
        <dbReference type="EMBL" id="WNY23726.1"/>
    </source>
</evidence>
<dbReference type="KEGG" id="mehf:MmiHf6_10400"/>
<dbReference type="InterPro" id="IPR009563">
    <property type="entry name" value="SSSCA1"/>
</dbReference>
<keyword evidence="3" id="KW-1185">Reference proteome</keyword>
<dbReference type="EMBL" id="CP131059">
    <property type="protein sequence ID" value="WNY23726.1"/>
    <property type="molecule type" value="Genomic_DNA"/>
</dbReference>
<evidence type="ECO:0000313" key="3">
    <source>
        <dbReference type="Proteomes" id="UP001302978"/>
    </source>
</evidence>
<name>A0AA96UZV3_9EURY</name>
<evidence type="ECO:0000256" key="1">
    <source>
        <dbReference type="SAM" id="MobiDB-lite"/>
    </source>
</evidence>
<reference evidence="2 3" key="1">
    <citation type="submission" date="2023-07" db="EMBL/GenBank/DDBJ databases">
        <title>Closed genoem sequence of Methanomicrococcus sp. Hf6.</title>
        <authorList>
            <person name="Poehlein A."/>
            <person name="Protasov E."/>
            <person name="Platt K."/>
            <person name="Reeh H."/>
            <person name="Daniel R."/>
            <person name="Brune A."/>
        </authorList>
    </citation>
    <scope>NUCLEOTIDE SEQUENCE [LARGE SCALE GENOMIC DNA]</scope>
    <source>
        <strain evidence="2 3">Hf6</strain>
    </source>
</reference>
<proteinExistence type="predicted"/>
<gene>
    <name evidence="2" type="ORF">MmiHf6_10400</name>
</gene>
<dbReference type="AlphaFoldDB" id="A0AA96UZV3"/>
<dbReference type="RefSeq" id="WP_316556871.1">
    <property type="nucleotide sequence ID" value="NZ_CP131059.1"/>
</dbReference>
<protein>
    <submittedName>
        <fullName evidence="2">Uncharacterized protein</fullName>
    </submittedName>
</protein>
<dbReference type="PANTHER" id="PTHR16537:SF1">
    <property type="entry name" value="PROTEIN ZNRD2"/>
    <property type="match status" value="1"/>
</dbReference>
<organism evidence="2 3">
    <name type="scientific">Methanimicrococcus hongohii</name>
    <dbReference type="NCBI Taxonomy" id="3028295"/>
    <lineage>
        <taxon>Archaea</taxon>
        <taxon>Methanobacteriati</taxon>
        <taxon>Methanobacteriota</taxon>
        <taxon>Stenosarchaea group</taxon>
        <taxon>Methanomicrobia</taxon>
        <taxon>Methanosarcinales</taxon>
        <taxon>Methanosarcinaceae</taxon>
        <taxon>Methanimicrococcus</taxon>
    </lineage>
</organism>
<dbReference type="Proteomes" id="UP001302978">
    <property type="component" value="Chromosome"/>
</dbReference>